<evidence type="ECO:0000313" key="7">
    <source>
        <dbReference type="EMBL" id="VAW28684.1"/>
    </source>
</evidence>
<accession>A0A3B0V9T8</accession>
<evidence type="ECO:0000256" key="1">
    <source>
        <dbReference type="ARBA" id="ARBA00010641"/>
    </source>
</evidence>
<dbReference type="InterPro" id="IPR036388">
    <property type="entry name" value="WH-like_DNA-bd_sf"/>
</dbReference>
<dbReference type="InterPro" id="IPR013249">
    <property type="entry name" value="RNA_pol_sigma70_r4_t2"/>
</dbReference>
<proteinExistence type="inferred from homology"/>
<evidence type="ECO:0000256" key="3">
    <source>
        <dbReference type="ARBA" id="ARBA00023082"/>
    </source>
</evidence>
<evidence type="ECO:0000256" key="4">
    <source>
        <dbReference type="ARBA" id="ARBA00023163"/>
    </source>
</evidence>
<dbReference type="Gene3D" id="1.10.10.10">
    <property type="entry name" value="Winged helix-like DNA-binding domain superfamily/Winged helix DNA-binding domain"/>
    <property type="match status" value="1"/>
</dbReference>
<dbReference type="SUPFAM" id="SSF88946">
    <property type="entry name" value="Sigma2 domain of RNA polymerase sigma factors"/>
    <property type="match status" value="1"/>
</dbReference>
<name>A0A3B0V9T8_9ZZZZ</name>
<gene>
    <name evidence="7" type="ORF">MNBD_BACTEROID06-129</name>
</gene>
<sequence length="175" mass="20683">MHINSSKEEVVETLFRTHFEPMCRLSAKYIYDFDASKDVVHEVFTAFWQKFNSLPTDTNYKSYLYTAVRNKSFNYLRDHKKHLNMADAEKEPAPQTSDGIEVKELSREIEYALNLLPEKCRKVFELSRSEELRYSQIAERLNISVKTVEGQMSKALRLLRAHLKEFMVLILFFKC</sequence>
<dbReference type="PANTHER" id="PTHR43133">
    <property type="entry name" value="RNA POLYMERASE ECF-TYPE SIGMA FACTO"/>
    <property type="match status" value="1"/>
</dbReference>
<dbReference type="NCBIfam" id="TIGR02985">
    <property type="entry name" value="Sig70_bacteroi1"/>
    <property type="match status" value="1"/>
</dbReference>
<evidence type="ECO:0000256" key="2">
    <source>
        <dbReference type="ARBA" id="ARBA00023015"/>
    </source>
</evidence>
<evidence type="ECO:0000259" key="6">
    <source>
        <dbReference type="Pfam" id="PF08281"/>
    </source>
</evidence>
<dbReference type="InterPro" id="IPR039425">
    <property type="entry name" value="RNA_pol_sigma-70-like"/>
</dbReference>
<dbReference type="InterPro" id="IPR013325">
    <property type="entry name" value="RNA_pol_sigma_r2"/>
</dbReference>
<dbReference type="Gene3D" id="1.10.1740.10">
    <property type="match status" value="1"/>
</dbReference>
<keyword evidence="4" id="KW-0804">Transcription</keyword>
<dbReference type="PANTHER" id="PTHR43133:SF46">
    <property type="entry name" value="RNA POLYMERASE SIGMA-70 FACTOR ECF SUBFAMILY"/>
    <property type="match status" value="1"/>
</dbReference>
<protein>
    <submittedName>
        <fullName evidence="7">RNA polymerase ECF-type sigma factor</fullName>
    </submittedName>
</protein>
<dbReference type="EMBL" id="UOES01000438">
    <property type="protein sequence ID" value="VAW28684.1"/>
    <property type="molecule type" value="Genomic_DNA"/>
</dbReference>
<dbReference type="Pfam" id="PF04542">
    <property type="entry name" value="Sigma70_r2"/>
    <property type="match status" value="1"/>
</dbReference>
<dbReference type="GO" id="GO:0003677">
    <property type="term" value="F:DNA binding"/>
    <property type="evidence" value="ECO:0007669"/>
    <property type="project" value="InterPro"/>
</dbReference>
<feature type="domain" description="RNA polymerase sigma factor 70 region 4 type 2" evidence="6">
    <location>
        <begin position="107"/>
        <end position="159"/>
    </location>
</feature>
<dbReference type="InterPro" id="IPR014327">
    <property type="entry name" value="RNA_pol_sigma70_bacteroid"/>
</dbReference>
<dbReference type="SUPFAM" id="SSF88659">
    <property type="entry name" value="Sigma3 and sigma4 domains of RNA polymerase sigma factors"/>
    <property type="match status" value="1"/>
</dbReference>
<keyword evidence="3" id="KW-0731">Sigma factor</keyword>
<dbReference type="GO" id="GO:0016987">
    <property type="term" value="F:sigma factor activity"/>
    <property type="evidence" value="ECO:0007669"/>
    <property type="project" value="UniProtKB-KW"/>
</dbReference>
<reference evidence="7" key="1">
    <citation type="submission" date="2018-06" db="EMBL/GenBank/DDBJ databases">
        <authorList>
            <person name="Zhirakovskaya E."/>
        </authorList>
    </citation>
    <scope>NUCLEOTIDE SEQUENCE</scope>
</reference>
<dbReference type="GO" id="GO:0006352">
    <property type="term" value="P:DNA-templated transcription initiation"/>
    <property type="evidence" value="ECO:0007669"/>
    <property type="project" value="InterPro"/>
</dbReference>
<comment type="similarity">
    <text evidence="1">Belongs to the sigma-70 factor family. ECF subfamily.</text>
</comment>
<dbReference type="CDD" id="cd06171">
    <property type="entry name" value="Sigma70_r4"/>
    <property type="match status" value="1"/>
</dbReference>
<organism evidence="7">
    <name type="scientific">hydrothermal vent metagenome</name>
    <dbReference type="NCBI Taxonomy" id="652676"/>
    <lineage>
        <taxon>unclassified sequences</taxon>
        <taxon>metagenomes</taxon>
        <taxon>ecological metagenomes</taxon>
    </lineage>
</organism>
<dbReference type="InterPro" id="IPR013324">
    <property type="entry name" value="RNA_pol_sigma_r3/r4-like"/>
</dbReference>
<dbReference type="Pfam" id="PF08281">
    <property type="entry name" value="Sigma70_r4_2"/>
    <property type="match status" value="1"/>
</dbReference>
<dbReference type="InterPro" id="IPR007627">
    <property type="entry name" value="RNA_pol_sigma70_r2"/>
</dbReference>
<evidence type="ECO:0000259" key="5">
    <source>
        <dbReference type="Pfam" id="PF04542"/>
    </source>
</evidence>
<dbReference type="NCBIfam" id="TIGR02937">
    <property type="entry name" value="sigma70-ECF"/>
    <property type="match status" value="1"/>
</dbReference>
<dbReference type="AlphaFoldDB" id="A0A3B0V9T8"/>
<dbReference type="InterPro" id="IPR014284">
    <property type="entry name" value="RNA_pol_sigma-70_dom"/>
</dbReference>
<keyword evidence="2" id="KW-0805">Transcription regulation</keyword>
<feature type="domain" description="RNA polymerase sigma-70 region 2" evidence="5">
    <location>
        <begin position="14"/>
        <end position="81"/>
    </location>
</feature>